<name>A0A6G0SGB4_9STRA</name>
<organism evidence="1 2">
    <name type="scientific">Phytophthora fragariae</name>
    <dbReference type="NCBI Taxonomy" id="53985"/>
    <lineage>
        <taxon>Eukaryota</taxon>
        <taxon>Sar</taxon>
        <taxon>Stramenopiles</taxon>
        <taxon>Oomycota</taxon>
        <taxon>Peronosporomycetes</taxon>
        <taxon>Peronosporales</taxon>
        <taxon>Peronosporaceae</taxon>
        <taxon>Phytophthora</taxon>
    </lineage>
</organism>
<reference evidence="1 2" key="1">
    <citation type="submission" date="2018-09" db="EMBL/GenBank/DDBJ databases">
        <title>Genomic investigation of the strawberry pathogen Phytophthora fragariae indicates pathogenicity is determined by transcriptional variation in three key races.</title>
        <authorList>
            <person name="Adams T.M."/>
            <person name="Armitage A.D."/>
            <person name="Sobczyk M.K."/>
            <person name="Bates H.J."/>
            <person name="Dunwell J.M."/>
            <person name="Nellist C.F."/>
            <person name="Harrison R.J."/>
        </authorList>
    </citation>
    <scope>NUCLEOTIDE SEQUENCE [LARGE SCALE GENOMIC DNA]</scope>
    <source>
        <strain evidence="1 2">NOV-77</strain>
    </source>
</reference>
<evidence type="ECO:0000313" key="2">
    <source>
        <dbReference type="Proteomes" id="UP000486351"/>
    </source>
</evidence>
<sequence length="53" mass="5621">MVCVCACVVAVTMHCEAKYDAINWCDIGVHASTIAPLALSARNCEPSVLQGVR</sequence>
<dbReference type="EMBL" id="QXFY01000101">
    <property type="protein sequence ID" value="KAE9357064.1"/>
    <property type="molecule type" value="Genomic_DNA"/>
</dbReference>
<accession>A0A6G0SGB4</accession>
<gene>
    <name evidence="1" type="ORF">PF008_g3336</name>
</gene>
<dbReference type="Proteomes" id="UP000486351">
    <property type="component" value="Unassembled WGS sequence"/>
</dbReference>
<proteinExistence type="predicted"/>
<evidence type="ECO:0000313" key="1">
    <source>
        <dbReference type="EMBL" id="KAE9357064.1"/>
    </source>
</evidence>
<comment type="caution">
    <text evidence="1">The sequence shown here is derived from an EMBL/GenBank/DDBJ whole genome shotgun (WGS) entry which is preliminary data.</text>
</comment>
<protein>
    <submittedName>
        <fullName evidence="1">Uncharacterized protein</fullName>
    </submittedName>
</protein>
<dbReference type="AlphaFoldDB" id="A0A6G0SGB4"/>